<comment type="caution">
    <text evidence="1">The sequence shown here is derived from an EMBL/GenBank/DDBJ whole genome shotgun (WGS) entry which is preliminary data.</text>
</comment>
<accession>A0A9N9KEB1</accession>
<proteinExistence type="predicted"/>
<dbReference type="Proteomes" id="UP000789759">
    <property type="component" value="Unassembled WGS sequence"/>
</dbReference>
<dbReference type="AlphaFoldDB" id="A0A9N9KEB1"/>
<keyword evidence="2" id="KW-1185">Reference proteome</keyword>
<feature type="non-terminal residue" evidence="1">
    <location>
        <position position="208"/>
    </location>
</feature>
<reference evidence="1" key="1">
    <citation type="submission" date="2021-06" db="EMBL/GenBank/DDBJ databases">
        <authorList>
            <person name="Kallberg Y."/>
            <person name="Tangrot J."/>
            <person name="Rosling A."/>
        </authorList>
    </citation>
    <scope>NUCLEOTIDE SEQUENCE</scope>
    <source>
        <strain evidence="1">FL966</strain>
    </source>
</reference>
<evidence type="ECO:0000313" key="1">
    <source>
        <dbReference type="EMBL" id="CAG8822008.1"/>
    </source>
</evidence>
<gene>
    <name evidence="1" type="ORF">CPELLU_LOCUS19778</name>
</gene>
<organism evidence="1 2">
    <name type="scientific">Cetraspora pellucida</name>
    <dbReference type="NCBI Taxonomy" id="1433469"/>
    <lineage>
        <taxon>Eukaryota</taxon>
        <taxon>Fungi</taxon>
        <taxon>Fungi incertae sedis</taxon>
        <taxon>Mucoromycota</taxon>
        <taxon>Glomeromycotina</taxon>
        <taxon>Glomeromycetes</taxon>
        <taxon>Diversisporales</taxon>
        <taxon>Gigasporaceae</taxon>
        <taxon>Cetraspora</taxon>
    </lineage>
</organism>
<dbReference type="EMBL" id="CAJVQA010051144">
    <property type="protein sequence ID" value="CAG8822008.1"/>
    <property type="molecule type" value="Genomic_DNA"/>
</dbReference>
<evidence type="ECO:0000313" key="2">
    <source>
        <dbReference type="Proteomes" id="UP000789759"/>
    </source>
</evidence>
<feature type="non-terminal residue" evidence="1">
    <location>
        <position position="1"/>
    </location>
</feature>
<sequence length="208" mass="24083">WERLLLVKDYIDMVLIMLSKDNSPDARQDYNRLKKIMLTEDDGSEYVTISMMHLLITALIAKLRPVTQDLDLPLDLDSDDTAFDEDLEYEDDAEETMIGPKKRRIKINTPINISGLLDRIKLSLYKALLHYWPDPDINVYLACQLDPRCKRLLPTSKRDKAEEALHMMYAEFKAQYYSSKQVASVSSTSISTTNQDKEQAYYKGFIKS</sequence>
<name>A0A9N9KEB1_9GLOM</name>
<protein>
    <submittedName>
        <fullName evidence="1">3698_t:CDS:1</fullName>
    </submittedName>
</protein>